<dbReference type="EMBL" id="GL348716">
    <property type="protein sequence ID" value="EFH57831.1"/>
    <property type="molecule type" value="Genomic_DNA"/>
</dbReference>
<evidence type="ECO:0000256" key="5">
    <source>
        <dbReference type="SAM" id="Phobius"/>
    </source>
</evidence>
<protein>
    <recommendedName>
        <fullName evidence="6">RING-type domain-containing protein</fullName>
    </recommendedName>
</protein>
<dbReference type="InterPro" id="IPR001841">
    <property type="entry name" value="Znf_RING"/>
</dbReference>
<keyword evidence="1" id="KW-0479">Metal-binding</keyword>
<evidence type="ECO:0000256" key="3">
    <source>
        <dbReference type="ARBA" id="ARBA00022833"/>
    </source>
</evidence>
<evidence type="ECO:0000259" key="6">
    <source>
        <dbReference type="PROSITE" id="PS50089"/>
    </source>
</evidence>
<feature type="domain" description="RING-type" evidence="6">
    <location>
        <begin position="71"/>
        <end position="109"/>
    </location>
</feature>
<keyword evidence="5" id="KW-1133">Transmembrane helix</keyword>
<dbReference type="PROSITE" id="PS50089">
    <property type="entry name" value="ZF_RING_2"/>
    <property type="match status" value="1"/>
</dbReference>
<keyword evidence="5" id="KW-0812">Transmembrane</keyword>
<keyword evidence="8" id="KW-1185">Reference proteome</keyword>
<proteinExistence type="predicted"/>
<reference evidence="8" key="1">
    <citation type="journal article" date="2011" name="Nat. Genet.">
        <title>The Arabidopsis lyrata genome sequence and the basis of rapid genome size change.</title>
        <authorList>
            <person name="Hu T.T."/>
            <person name="Pattyn P."/>
            <person name="Bakker E.G."/>
            <person name="Cao J."/>
            <person name="Cheng J.-F."/>
            <person name="Clark R.M."/>
            <person name="Fahlgren N."/>
            <person name="Fawcett J.A."/>
            <person name="Grimwood J."/>
            <person name="Gundlach H."/>
            <person name="Haberer G."/>
            <person name="Hollister J.D."/>
            <person name="Ossowski S."/>
            <person name="Ottilar R.P."/>
            <person name="Salamov A.A."/>
            <person name="Schneeberger K."/>
            <person name="Spannagl M."/>
            <person name="Wang X."/>
            <person name="Yang L."/>
            <person name="Nasrallah M.E."/>
            <person name="Bergelson J."/>
            <person name="Carrington J.C."/>
            <person name="Gaut B.S."/>
            <person name="Schmutz J."/>
            <person name="Mayer K.F.X."/>
            <person name="Van de Peer Y."/>
            <person name="Grigoriev I.V."/>
            <person name="Nordborg M."/>
            <person name="Weigel D."/>
            <person name="Guo Y.-L."/>
        </authorList>
    </citation>
    <scope>NUCLEOTIDE SEQUENCE [LARGE SCALE GENOMIC DNA]</scope>
    <source>
        <strain evidence="8">cv. MN47</strain>
    </source>
</reference>
<dbReference type="InterPro" id="IPR013083">
    <property type="entry name" value="Znf_RING/FYVE/PHD"/>
</dbReference>
<dbReference type="SUPFAM" id="SSF57850">
    <property type="entry name" value="RING/U-box"/>
    <property type="match status" value="1"/>
</dbReference>
<evidence type="ECO:0000256" key="1">
    <source>
        <dbReference type="ARBA" id="ARBA00022723"/>
    </source>
</evidence>
<dbReference type="Pfam" id="PF13639">
    <property type="entry name" value="zf-RING_2"/>
    <property type="match status" value="1"/>
</dbReference>
<dbReference type="PANTHER" id="PTHR45798:SF97">
    <property type="entry name" value="ALCOHOL-SENSITIVE RING FINGER PROTEIN 1"/>
    <property type="match status" value="1"/>
</dbReference>
<evidence type="ECO:0000256" key="2">
    <source>
        <dbReference type="ARBA" id="ARBA00022771"/>
    </source>
</evidence>
<dbReference type="Gene3D" id="3.30.40.10">
    <property type="entry name" value="Zinc/RING finger domain, C3HC4 (zinc finger)"/>
    <property type="match status" value="1"/>
</dbReference>
<evidence type="ECO:0000313" key="8">
    <source>
        <dbReference type="Proteomes" id="UP000008694"/>
    </source>
</evidence>
<name>D7LLG6_ARALL</name>
<accession>D7LLG6</accession>
<evidence type="ECO:0000256" key="4">
    <source>
        <dbReference type="PROSITE-ProRule" id="PRU00175"/>
    </source>
</evidence>
<dbReference type="Proteomes" id="UP000008694">
    <property type="component" value="Unassembled WGS sequence"/>
</dbReference>
<dbReference type="InterPro" id="IPR052788">
    <property type="entry name" value="RING-type_E3_ligase_ATL"/>
</dbReference>
<sequence>MLNAVRASIFYQNFIAALLPFFCVFVALVVVGFLFLFFKIYFCSDEQQDIAPGLMAVPMEQFVFRYPERKCSICLGKFESNVPLANTVCGHAFHFHCLSQWNNTCPVCRAILF</sequence>
<keyword evidence="5" id="KW-0472">Membrane</keyword>
<dbReference type="GO" id="GO:0008270">
    <property type="term" value="F:zinc ion binding"/>
    <property type="evidence" value="ECO:0007669"/>
    <property type="project" value="UniProtKB-KW"/>
</dbReference>
<evidence type="ECO:0000313" key="7">
    <source>
        <dbReference type="EMBL" id="EFH57831.1"/>
    </source>
</evidence>
<gene>
    <name evidence="7" type="ORF">ARALYDRAFT_903024</name>
</gene>
<dbReference type="AlphaFoldDB" id="D7LLG6"/>
<organism evidence="8">
    <name type="scientific">Arabidopsis lyrata subsp. lyrata</name>
    <name type="common">Lyre-leaved rock-cress</name>
    <dbReference type="NCBI Taxonomy" id="81972"/>
    <lineage>
        <taxon>Eukaryota</taxon>
        <taxon>Viridiplantae</taxon>
        <taxon>Streptophyta</taxon>
        <taxon>Embryophyta</taxon>
        <taxon>Tracheophyta</taxon>
        <taxon>Spermatophyta</taxon>
        <taxon>Magnoliopsida</taxon>
        <taxon>eudicotyledons</taxon>
        <taxon>Gunneridae</taxon>
        <taxon>Pentapetalae</taxon>
        <taxon>rosids</taxon>
        <taxon>malvids</taxon>
        <taxon>Brassicales</taxon>
        <taxon>Brassicaceae</taxon>
        <taxon>Camelineae</taxon>
        <taxon>Arabidopsis</taxon>
    </lineage>
</organism>
<keyword evidence="2 4" id="KW-0863">Zinc-finger</keyword>
<dbReference type="SMART" id="SM00184">
    <property type="entry name" value="RING"/>
    <property type="match status" value="1"/>
</dbReference>
<dbReference type="PANTHER" id="PTHR45798">
    <property type="entry name" value="RING-H2 FINGER PROTEIN ATL61-RELATED-RELATED"/>
    <property type="match status" value="1"/>
</dbReference>
<dbReference type="Gramene" id="scaffold_402525.1">
    <property type="protein sequence ID" value="scaffold_402525.1"/>
    <property type="gene ID" value="scaffold_402525.1"/>
</dbReference>
<keyword evidence="3" id="KW-0862">Zinc</keyword>
<dbReference type="CDD" id="cd16448">
    <property type="entry name" value="RING-H2"/>
    <property type="match status" value="1"/>
</dbReference>
<feature type="transmembrane region" description="Helical" evidence="5">
    <location>
        <begin position="14"/>
        <end position="38"/>
    </location>
</feature>
<dbReference type="HOGENOM" id="CLU_2136911_0_0_1"/>